<gene>
    <name evidence="1" type="ordered locus">Pogu_2387</name>
</gene>
<proteinExistence type="predicted"/>
<accession>H6QD71</accession>
<name>H6QD71_PYROT</name>
<evidence type="ECO:0000313" key="1">
    <source>
        <dbReference type="EMBL" id="AFA40414.1"/>
    </source>
</evidence>
<reference evidence="1 2" key="1">
    <citation type="journal article" date="2012" name="Stand. Genomic Sci.">
        <title>Complete genome sequence of Pyrobaculum oguniense.</title>
        <authorList>
            <person name="Bernick D.L."/>
            <person name="Karplus K."/>
            <person name="Lui L.M."/>
            <person name="Coker J.K."/>
            <person name="Murphy J.N."/>
            <person name="Chan P.P."/>
            <person name="Cozen A.E."/>
            <person name="Lowe T.M."/>
        </authorList>
    </citation>
    <scope>NUCLEOTIDE SEQUENCE [LARGE SCALE GENOMIC DNA]</scope>
    <source>
        <strain evidence="1 2">TE7</strain>
    </source>
</reference>
<evidence type="ECO:0000313" key="2">
    <source>
        <dbReference type="Proteomes" id="UP000009062"/>
    </source>
</evidence>
<dbReference type="EMBL" id="CP003316">
    <property type="protein sequence ID" value="AFA40414.1"/>
    <property type="molecule type" value="Genomic_DNA"/>
</dbReference>
<dbReference type="Proteomes" id="UP000009062">
    <property type="component" value="Chromosome"/>
</dbReference>
<organism evidence="1 2">
    <name type="scientific">Pyrobaculum oguniense (strain DSM 13380 / JCM 10595 / TE7)</name>
    <dbReference type="NCBI Taxonomy" id="698757"/>
    <lineage>
        <taxon>Archaea</taxon>
        <taxon>Thermoproteota</taxon>
        <taxon>Thermoprotei</taxon>
        <taxon>Thermoproteales</taxon>
        <taxon>Thermoproteaceae</taxon>
        <taxon>Pyrobaculum</taxon>
    </lineage>
</organism>
<dbReference type="eggNOG" id="arCOG03737">
    <property type="taxonomic scope" value="Archaea"/>
</dbReference>
<dbReference type="KEGG" id="pog:Pogu_2387"/>
<dbReference type="STRING" id="698757.Pogu_2387"/>
<protein>
    <submittedName>
        <fullName evidence="1">Uncharacterized protein</fullName>
    </submittedName>
</protein>
<sequence length="165" mass="18842">MDELKFSVRKSDFDRFAEKLGVSPEEILTALKAEVVKVGPGFRYLIDMENFFYYVLSRLHTQKKEAPPRQQAASPERFEEVLNRAIDSLAGASGYAKLVEVKNAVMRELGIEEEEFVRRLQDLIQTKKGAYILLEGGDLKIQIGAKKYGYIKRVVKNSVAEVVYY</sequence>
<dbReference type="AlphaFoldDB" id="H6QD71"/>
<dbReference type="HOGENOM" id="CLU_1607215_0_0_2"/>
<keyword evidence="2" id="KW-1185">Reference proteome</keyword>